<comment type="caution">
    <text evidence="7">The sequence shown here is derived from an EMBL/GenBank/DDBJ whole genome shotgun (WGS) entry which is preliminary data.</text>
</comment>
<reference evidence="7 8" key="1">
    <citation type="submission" date="2020-03" db="EMBL/GenBank/DDBJ databases">
        <title>Bacterial isolates of synthetic phycosphere.</title>
        <authorList>
            <person name="Fu H."/>
            <person name="Moran M.A."/>
        </authorList>
    </citation>
    <scope>NUCLEOTIDE SEQUENCE [LARGE SCALE GENOMIC DNA]</scope>
    <source>
        <strain evidence="7 8">HF1</strain>
    </source>
</reference>
<dbReference type="Proteomes" id="UP000709466">
    <property type="component" value="Unassembled WGS sequence"/>
</dbReference>
<keyword evidence="8" id="KW-1185">Reference proteome</keyword>
<dbReference type="InterPro" id="IPR026044">
    <property type="entry name" value="MltA"/>
</dbReference>
<dbReference type="InterPro" id="IPR005300">
    <property type="entry name" value="MltA_B"/>
</dbReference>
<dbReference type="InterPro" id="IPR010611">
    <property type="entry name" value="3D_dom"/>
</dbReference>
<dbReference type="Pfam" id="PF06725">
    <property type="entry name" value="3D"/>
    <property type="match status" value="1"/>
</dbReference>
<evidence type="ECO:0000256" key="3">
    <source>
        <dbReference type="ARBA" id="ARBA00023239"/>
    </source>
</evidence>
<dbReference type="PANTHER" id="PTHR30124">
    <property type="entry name" value="MEMBRANE-BOUND LYTIC MUREIN TRANSGLYCOSYLASE A"/>
    <property type="match status" value="1"/>
</dbReference>
<dbReference type="CDD" id="cd14668">
    <property type="entry name" value="mlta_B"/>
    <property type="match status" value="1"/>
</dbReference>
<organism evidence="7 8">
    <name type="scientific">Marivivens donghaensis</name>
    <dbReference type="NCBI Taxonomy" id="1699413"/>
    <lineage>
        <taxon>Bacteria</taxon>
        <taxon>Pseudomonadati</taxon>
        <taxon>Pseudomonadota</taxon>
        <taxon>Alphaproteobacteria</taxon>
        <taxon>Rhodobacterales</taxon>
        <taxon>Paracoccaceae</taxon>
        <taxon>Marivivens group</taxon>
        <taxon>Marivivens</taxon>
    </lineage>
</organism>
<evidence type="ECO:0000256" key="4">
    <source>
        <dbReference type="ARBA" id="ARBA00023316"/>
    </source>
</evidence>
<dbReference type="RefSeq" id="WP_167636327.1">
    <property type="nucleotide sequence ID" value="NZ_JAATOP010000002.1"/>
</dbReference>
<dbReference type="PIRSF" id="PIRSF019422">
    <property type="entry name" value="MltA"/>
    <property type="match status" value="1"/>
</dbReference>
<dbReference type="PANTHER" id="PTHR30124:SF0">
    <property type="entry name" value="MEMBRANE-BOUND LYTIC MUREIN TRANSGLYCOSYLASE A"/>
    <property type="match status" value="1"/>
</dbReference>
<sequence>MAHATYRLLTFSELNGWAEDDHAAALSVFRNTADLLGPDWADCVAALDGVHDPRVYFETHFTPFEISDSSPALFTGYFEPELLGSLTTDDTYRHPLYRMPDGELPTRAEIEDGALDGRDLELVWLADPVEAFFLHIQGSGRVALPGGGTLRVGYAGKNGYLYQSVGKKLIDAGKIDPTEISAERIKDWMRANPTDAKELMRKNQSYVFFRELDVPLESGPIGVMGRSVTAGRTIAVDPGFNIYGAPVWIEKDAPDAMSRLMIAQDTGAAIKGAQRADIFVGTGEKAGHIAGGYQQSGRMVALLPRKLAEGLV</sequence>
<dbReference type="EMBL" id="JAATOP010000002">
    <property type="protein sequence ID" value="NIY71434.1"/>
    <property type="molecule type" value="Genomic_DNA"/>
</dbReference>
<evidence type="ECO:0000256" key="2">
    <source>
        <dbReference type="ARBA" id="ARBA00012587"/>
    </source>
</evidence>
<proteinExistence type="predicted"/>
<dbReference type="SUPFAM" id="SSF50685">
    <property type="entry name" value="Barwin-like endoglucanases"/>
    <property type="match status" value="1"/>
</dbReference>
<evidence type="ECO:0000313" key="7">
    <source>
        <dbReference type="EMBL" id="NIY71434.1"/>
    </source>
</evidence>
<dbReference type="Gene3D" id="2.40.40.10">
    <property type="entry name" value="RlpA-like domain"/>
    <property type="match status" value="2"/>
</dbReference>
<evidence type="ECO:0000256" key="1">
    <source>
        <dbReference type="ARBA" id="ARBA00001420"/>
    </source>
</evidence>
<accession>A0ABX0VUH2</accession>
<keyword evidence="4" id="KW-0961">Cell wall biogenesis/degradation</keyword>
<evidence type="ECO:0000256" key="5">
    <source>
        <dbReference type="ARBA" id="ARBA00030918"/>
    </source>
</evidence>
<protein>
    <recommendedName>
        <fullName evidence="2">peptidoglycan lytic exotransglycosylase</fullName>
        <ecNumber evidence="2">4.2.2.n1</ecNumber>
    </recommendedName>
    <alternativeName>
        <fullName evidence="5">Murein hydrolase A</fullName>
    </alternativeName>
</protein>
<dbReference type="Pfam" id="PF03562">
    <property type="entry name" value="MltA"/>
    <property type="match status" value="2"/>
</dbReference>
<comment type="catalytic activity">
    <reaction evidence="1">
        <text>Exolytic cleavage of the (1-&gt;4)-beta-glycosidic linkage between N-acetylmuramic acid (MurNAc) and N-acetylglucosamine (GlcNAc) residues in peptidoglycan, from either the reducing or the non-reducing ends of the peptidoglycan chains, with concomitant formation of a 1,6-anhydrobond in the MurNAc residue.</text>
        <dbReference type="EC" id="4.2.2.n1"/>
    </reaction>
</comment>
<dbReference type="Gene3D" id="2.40.240.50">
    <property type="entry name" value="Barwin-like endoglucanases"/>
    <property type="match status" value="1"/>
</dbReference>
<dbReference type="SMART" id="SM00925">
    <property type="entry name" value="MltA"/>
    <property type="match status" value="1"/>
</dbReference>
<name>A0ABX0VUH2_9RHOB</name>
<keyword evidence="3" id="KW-0456">Lyase</keyword>
<feature type="domain" description="Lytic transglycosylase MltA" evidence="6">
    <location>
        <begin position="81"/>
        <end position="210"/>
    </location>
</feature>
<evidence type="ECO:0000313" key="8">
    <source>
        <dbReference type="Proteomes" id="UP000709466"/>
    </source>
</evidence>
<dbReference type="EC" id="4.2.2.n1" evidence="2"/>
<dbReference type="CDD" id="cd14485">
    <property type="entry name" value="mltA_like_LT_A"/>
    <property type="match status" value="1"/>
</dbReference>
<dbReference type="InterPro" id="IPR036908">
    <property type="entry name" value="RlpA-like_sf"/>
</dbReference>
<evidence type="ECO:0000259" key="6">
    <source>
        <dbReference type="SMART" id="SM00925"/>
    </source>
</evidence>
<gene>
    <name evidence="7" type="ORF">HCZ30_03180</name>
</gene>